<gene>
    <name evidence="3" type="ORF">K402DRAFT_444093</name>
</gene>
<evidence type="ECO:0000259" key="2">
    <source>
        <dbReference type="Pfam" id="PF24800"/>
    </source>
</evidence>
<feature type="transmembrane region" description="Helical" evidence="1">
    <location>
        <begin position="76"/>
        <end position="95"/>
    </location>
</feature>
<dbReference type="EMBL" id="ML977141">
    <property type="protein sequence ID" value="KAF1990697.1"/>
    <property type="molecule type" value="Genomic_DNA"/>
</dbReference>
<keyword evidence="1" id="KW-1133">Transmembrane helix</keyword>
<feature type="transmembrane region" description="Helical" evidence="1">
    <location>
        <begin position="35"/>
        <end position="56"/>
    </location>
</feature>
<name>A0A6G1HCA9_9PEZI</name>
<organism evidence="3 4">
    <name type="scientific">Aulographum hederae CBS 113979</name>
    <dbReference type="NCBI Taxonomy" id="1176131"/>
    <lineage>
        <taxon>Eukaryota</taxon>
        <taxon>Fungi</taxon>
        <taxon>Dikarya</taxon>
        <taxon>Ascomycota</taxon>
        <taxon>Pezizomycotina</taxon>
        <taxon>Dothideomycetes</taxon>
        <taxon>Pleosporomycetidae</taxon>
        <taxon>Aulographales</taxon>
        <taxon>Aulographaceae</taxon>
    </lineage>
</organism>
<evidence type="ECO:0000256" key="1">
    <source>
        <dbReference type="SAM" id="Phobius"/>
    </source>
</evidence>
<dbReference type="OrthoDB" id="2560628at2759"/>
<protein>
    <recommendedName>
        <fullName evidence="2">DUF7702 domain-containing protein</fullName>
    </recommendedName>
</protein>
<dbReference type="PANTHER" id="PTHR42109">
    <property type="entry name" value="UNPLACED GENOMIC SCAFFOLD UM_SCAF_CONTIG_1.265, WHOLE GENOME SHOTGUN SEQUENCE"/>
    <property type="match status" value="1"/>
</dbReference>
<keyword evidence="1" id="KW-0812">Transmembrane</keyword>
<reference evidence="3" key="1">
    <citation type="journal article" date="2020" name="Stud. Mycol.">
        <title>101 Dothideomycetes genomes: a test case for predicting lifestyles and emergence of pathogens.</title>
        <authorList>
            <person name="Haridas S."/>
            <person name="Albert R."/>
            <person name="Binder M."/>
            <person name="Bloem J."/>
            <person name="Labutti K."/>
            <person name="Salamov A."/>
            <person name="Andreopoulos B."/>
            <person name="Baker S."/>
            <person name="Barry K."/>
            <person name="Bills G."/>
            <person name="Bluhm B."/>
            <person name="Cannon C."/>
            <person name="Castanera R."/>
            <person name="Culley D."/>
            <person name="Daum C."/>
            <person name="Ezra D."/>
            <person name="Gonzalez J."/>
            <person name="Henrissat B."/>
            <person name="Kuo A."/>
            <person name="Liang C."/>
            <person name="Lipzen A."/>
            <person name="Lutzoni F."/>
            <person name="Magnuson J."/>
            <person name="Mondo S."/>
            <person name="Nolan M."/>
            <person name="Ohm R."/>
            <person name="Pangilinan J."/>
            <person name="Park H.-J."/>
            <person name="Ramirez L."/>
            <person name="Alfaro M."/>
            <person name="Sun H."/>
            <person name="Tritt A."/>
            <person name="Yoshinaga Y."/>
            <person name="Zwiers L.-H."/>
            <person name="Turgeon B."/>
            <person name="Goodwin S."/>
            <person name="Spatafora J."/>
            <person name="Crous P."/>
            <person name="Grigoriev I."/>
        </authorList>
    </citation>
    <scope>NUCLEOTIDE SEQUENCE</scope>
    <source>
        <strain evidence="3">CBS 113979</strain>
    </source>
</reference>
<evidence type="ECO:0000313" key="3">
    <source>
        <dbReference type="EMBL" id="KAF1990697.1"/>
    </source>
</evidence>
<dbReference type="PANTHER" id="PTHR42109:SF2">
    <property type="entry name" value="INTEGRAL MEMBRANE PROTEIN"/>
    <property type="match status" value="1"/>
</dbReference>
<keyword evidence="1" id="KW-0472">Membrane</keyword>
<feature type="transmembrane region" description="Helical" evidence="1">
    <location>
        <begin position="180"/>
        <end position="203"/>
    </location>
</feature>
<dbReference type="AlphaFoldDB" id="A0A6G1HCA9"/>
<dbReference type="InterPro" id="IPR056119">
    <property type="entry name" value="DUF7702"/>
</dbReference>
<evidence type="ECO:0000313" key="4">
    <source>
        <dbReference type="Proteomes" id="UP000800041"/>
    </source>
</evidence>
<proteinExistence type="predicted"/>
<dbReference type="Pfam" id="PF24800">
    <property type="entry name" value="DUF7702"/>
    <property type="match status" value="1"/>
</dbReference>
<accession>A0A6G1HCA9</accession>
<feature type="transmembrane region" description="Helical" evidence="1">
    <location>
        <begin position="6"/>
        <end position="28"/>
    </location>
</feature>
<feature type="domain" description="DUF7702" evidence="2">
    <location>
        <begin position="2"/>
        <end position="227"/>
    </location>
</feature>
<feature type="transmembrane region" description="Helical" evidence="1">
    <location>
        <begin position="107"/>
        <end position="129"/>
    </location>
</feature>
<keyword evidence="4" id="KW-1185">Reference proteome</keyword>
<dbReference type="Proteomes" id="UP000800041">
    <property type="component" value="Unassembled WGS sequence"/>
</dbReference>
<sequence>MVSYQGAISLASICVYVPTLYISTLLAIRHGFGSNAVWIFLILFSLVRITGESLQLAATEFFPPASAPNTSLDSGAAIMTEIGLTPLLMSSVSLLSRLYTPKGRRMAWVLSFMGIPVLISLILIVAGGIDPTSRDGPTFSANGEIQAAMAIYCGCYLLLVWCVLVLFTRILKADRDEIKILFTVAFSLPMLAVVVAYTMAYAFESIHGDQRFNVISGSNTLQLFLAMNLDPQETSAAALFENITLVPLLVTASFRPEESKHLPT</sequence>
<feature type="transmembrane region" description="Helical" evidence="1">
    <location>
        <begin position="149"/>
        <end position="168"/>
    </location>
</feature>